<dbReference type="PANTHER" id="PTHR44917">
    <property type="entry name" value="PROTEIN HIGH CHLOROPHYLL FLUORESCENT 107"/>
    <property type="match status" value="1"/>
</dbReference>
<keyword evidence="4" id="KW-1185">Reference proteome</keyword>
<sequence length="569" mass="64224">MVEDRLFGYRSGTDMYETSLIGDGAIQFRDGIRLGNPLRVNADRLNYHAKKELRSNRLEEAQELYEQAIQIDPRDGRAYIGLSRCAQRRRDFKLAKEYLRIGIAQSVSCGYDSKPDVGANPFLLQTLGCLEEKMGHLSEAESLYISAVRSRPSHAASWVALAQIRTRKFRQGAAAGRVCFQAAERELEKVGMPPSSYVYTAWASLEYKKCGDVRRARKLFKAALMVDKKCSAAWLQLGMLEADLDHWDQAELCYETVLKFDQRNSRVIQAYAIMESKRPYSNSRKVIDLFERALKANSRDAGVLQPYGLYVAKLGDIDSARDLLRRATEVNKRHAPAWQAWGVMETREGYPEEARNIFQQGIWACAQLTGGQSGGYKCARLWQGWGVLEASEGDFAAARRCFSRALDADNRNLAAITAWTHMEEGLDNLSEARQLFKQSLEKFTPGTDETKQLFRAYELMEQRSGNEANAQEVYRQSMRESFSVASADQGDSSFSNYSPSVVRTKNEEKKKREFEVSRWDQEGSSSMKAEMMLDGSIEGKVPRSAMNKKKKKPTSSSTTSTSTPPSDPK</sequence>
<dbReference type="InterPro" id="IPR003107">
    <property type="entry name" value="HAT"/>
</dbReference>
<keyword evidence="1" id="KW-0802">TPR repeat</keyword>
<dbReference type="InterPro" id="IPR019734">
    <property type="entry name" value="TPR_rpt"/>
</dbReference>
<dbReference type="InParanoid" id="A0A1E7FB08"/>
<dbReference type="EMBL" id="KV784359">
    <property type="protein sequence ID" value="OEU15372.1"/>
    <property type="molecule type" value="Genomic_DNA"/>
</dbReference>
<evidence type="ECO:0000256" key="1">
    <source>
        <dbReference type="PROSITE-ProRule" id="PRU00339"/>
    </source>
</evidence>
<dbReference type="InterPro" id="IPR011990">
    <property type="entry name" value="TPR-like_helical_dom_sf"/>
</dbReference>
<feature type="region of interest" description="Disordered" evidence="2">
    <location>
        <begin position="484"/>
        <end position="569"/>
    </location>
</feature>
<accession>A0A1E7FB08</accession>
<dbReference type="Pfam" id="PF14559">
    <property type="entry name" value="TPR_19"/>
    <property type="match status" value="2"/>
</dbReference>
<organism evidence="3 4">
    <name type="scientific">Fragilariopsis cylindrus CCMP1102</name>
    <dbReference type="NCBI Taxonomy" id="635003"/>
    <lineage>
        <taxon>Eukaryota</taxon>
        <taxon>Sar</taxon>
        <taxon>Stramenopiles</taxon>
        <taxon>Ochrophyta</taxon>
        <taxon>Bacillariophyta</taxon>
        <taxon>Bacillariophyceae</taxon>
        <taxon>Bacillariophycidae</taxon>
        <taxon>Bacillariales</taxon>
        <taxon>Bacillariaceae</taxon>
        <taxon>Fragilariopsis</taxon>
    </lineage>
</organism>
<dbReference type="AlphaFoldDB" id="A0A1E7FB08"/>
<evidence type="ECO:0000256" key="2">
    <source>
        <dbReference type="SAM" id="MobiDB-lite"/>
    </source>
</evidence>
<feature type="compositionally biased region" description="Polar residues" evidence="2">
    <location>
        <begin position="484"/>
        <end position="503"/>
    </location>
</feature>
<feature type="compositionally biased region" description="Low complexity" evidence="2">
    <location>
        <begin position="554"/>
        <end position="569"/>
    </location>
</feature>
<dbReference type="SMART" id="SM00028">
    <property type="entry name" value="TPR"/>
    <property type="match status" value="6"/>
</dbReference>
<feature type="repeat" description="TPR" evidence="1">
    <location>
        <begin position="231"/>
        <end position="264"/>
    </location>
</feature>
<protein>
    <submittedName>
        <fullName evidence="3">TPR-like protein</fullName>
    </submittedName>
</protein>
<dbReference type="Proteomes" id="UP000095751">
    <property type="component" value="Unassembled WGS sequence"/>
</dbReference>
<dbReference type="InterPro" id="IPR044624">
    <property type="entry name" value="Mbb1-like"/>
</dbReference>
<reference evidence="3 4" key="1">
    <citation type="submission" date="2016-09" db="EMBL/GenBank/DDBJ databases">
        <title>Extensive genetic diversity and differential bi-allelic expression allows diatom success in the polar Southern Ocean.</title>
        <authorList>
            <consortium name="DOE Joint Genome Institute"/>
            <person name="Mock T."/>
            <person name="Otillar R.P."/>
            <person name="Strauss J."/>
            <person name="Dupont C."/>
            <person name="Frickenhaus S."/>
            <person name="Maumus F."/>
            <person name="Mcmullan M."/>
            <person name="Sanges R."/>
            <person name="Schmutz J."/>
            <person name="Toseland A."/>
            <person name="Valas R."/>
            <person name="Veluchamy A."/>
            <person name="Ward B.J."/>
            <person name="Allen A."/>
            <person name="Barry K."/>
            <person name="Falciatore A."/>
            <person name="Ferrante M."/>
            <person name="Fortunato A.E."/>
            <person name="Gloeckner G."/>
            <person name="Gruber A."/>
            <person name="Hipkin R."/>
            <person name="Janech M."/>
            <person name="Kroth P."/>
            <person name="Leese F."/>
            <person name="Lindquist E."/>
            <person name="Lyon B.R."/>
            <person name="Martin J."/>
            <person name="Mayer C."/>
            <person name="Parker M."/>
            <person name="Quesneville H."/>
            <person name="Raymond J."/>
            <person name="Uhlig C."/>
            <person name="Valentin K.U."/>
            <person name="Worden A.Z."/>
            <person name="Armbrust E.V."/>
            <person name="Bowler C."/>
            <person name="Green B."/>
            <person name="Moulton V."/>
            <person name="Van Oosterhout C."/>
            <person name="Grigoriev I."/>
        </authorList>
    </citation>
    <scope>NUCLEOTIDE SEQUENCE [LARGE SCALE GENOMIC DNA]</scope>
    <source>
        <strain evidence="3 4">CCMP1102</strain>
    </source>
</reference>
<dbReference type="GO" id="GO:0003727">
    <property type="term" value="F:single-stranded RNA binding"/>
    <property type="evidence" value="ECO:0007669"/>
    <property type="project" value="TreeGrafter"/>
</dbReference>
<dbReference type="GO" id="GO:0003729">
    <property type="term" value="F:mRNA binding"/>
    <property type="evidence" value="ECO:0007669"/>
    <property type="project" value="InterPro"/>
</dbReference>
<feature type="repeat" description="TPR" evidence="1">
    <location>
        <begin position="379"/>
        <end position="412"/>
    </location>
</feature>
<dbReference type="Pfam" id="PF13432">
    <property type="entry name" value="TPR_16"/>
    <property type="match status" value="1"/>
</dbReference>
<gene>
    <name evidence="3" type="ORF">FRACYDRAFT_186421</name>
</gene>
<dbReference type="PROSITE" id="PS50005">
    <property type="entry name" value="TPR"/>
    <property type="match status" value="3"/>
</dbReference>
<name>A0A1E7FB08_9STRA</name>
<dbReference type="SUPFAM" id="SSF48452">
    <property type="entry name" value="TPR-like"/>
    <property type="match status" value="1"/>
</dbReference>
<feature type="compositionally biased region" description="Basic and acidic residues" evidence="2">
    <location>
        <begin position="504"/>
        <end position="521"/>
    </location>
</feature>
<dbReference type="GO" id="GO:0006397">
    <property type="term" value="P:mRNA processing"/>
    <property type="evidence" value="ECO:0007669"/>
    <property type="project" value="InterPro"/>
</dbReference>
<feature type="repeat" description="TPR" evidence="1">
    <location>
        <begin position="42"/>
        <end position="75"/>
    </location>
</feature>
<dbReference type="GO" id="GO:0006417">
    <property type="term" value="P:regulation of translation"/>
    <property type="evidence" value="ECO:0007669"/>
    <property type="project" value="TreeGrafter"/>
</dbReference>
<evidence type="ECO:0000313" key="3">
    <source>
        <dbReference type="EMBL" id="OEU15372.1"/>
    </source>
</evidence>
<dbReference type="OrthoDB" id="541719at2759"/>
<evidence type="ECO:0000313" key="4">
    <source>
        <dbReference type="Proteomes" id="UP000095751"/>
    </source>
</evidence>
<dbReference type="SUPFAM" id="SSF81901">
    <property type="entry name" value="HCP-like"/>
    <property type="match status" value="1"/>
</dbReference>
<dbReference type="PANTHER" id="PTHR44917:SF1">
    <property type="entry name" value="PROTEIN HIGH CHLOROPHYLL FLUORESCENT 107"/>
    <property type="match status" value="1"/>
</dbReference>
<proteinExistence type="predicted"/>
<dbReference type="KEGG" id="fcy:FRACYDRAFT_186421"/>
<dbReference type="Gene3D" id="1.25.40.10">
    <property type="entry name" value="Tetratricopeptide repeat domain"/>
    <property type="match status" value="3"/>
</dbReference>
<dbReference type="SMART" id="SM00386">
    <property type="entry name" value="HAT"/>
    <property type="match status" value="8"/>
</dbReference>